<dbReference type="InterPro" id="IPR043129">
    <property type="entry name" value="ATPase_NBD"/>
</dbReference>
<dbReference type="SUPFAM" id="SSF53067">
    <property type="entry name" value="Actin-like ATPase domain"/>
    <property type="match status" value="2"/>
</dbReference>
<dbReference type="Pfam" id="PF14450">
    <property type="entry name" value="FtsA"/>
    <property type="match status" value="1"/>
</dbReference>
<evidence type="ECO:0000256" key="3">
    <source>
        <dbReference type="ARBA" id="ARBA00023136"/>
    </source>
</evidence>
<gene>
    <name evidence="5" type="primary">ftsA</name>
    <name evidence="8" type="ORF">A2Y83_02265</name>
</gene>
<dbReference type="GO" id="GO:0009898">
    <property type="term" value="C:cytoplasmic side of plasma membrane"/>
    <property type="evidence" value="ECO:0007669"/>
    <property type="project" value="UniProtKB-UniRule"/>
</dbReference>
<feature type="domain" description="SHS2" evidence="7">
    <location>
        <begin position="6"/>
        <end position="196"/>
    </location>
</feature>
<evidence type="ECO:0000256" key="4">
    <source>
        <dbReference type="ARBA" id="ARBA00023306"/>
    </source>
</evidence>
<dbReference type="InterPro" id="IPR020823">
    <property type="entry name" value="Cell_div_FtsA"/>
</dbReference>
<evidence type="ECO:0000256" key="2">
    <source>
        <dbReference type="ARBA" id="ARBA00022618"/>
    </source>
</evidence>
<comment type="subunit">
    <text evidence="5">Self-interacts. Interacts with FtsZ.</text>
</comment>
<keyword evidence="4 5" id="KW-0131">Cell cycle</keyword>
<evidence type="ECO:0000259" key="7">
    <source>
        <dbReference type="SMART" id="SM00842"/>
    </source>
</evidence>
<proteinExistence type="inferred from homology"/>
<dbReference type="Pfam" id="PF02491">
    <property type="entry name" value="SHS2_FTSA"/>
    <property type="match status" value="1"/>
</dbReference>
<dbReference type="PANTHER" id="PTHR32432:SF4">
    <property type="entry name" value="CELL DIVISION PROTEIN FTSA"/>
    <property type="match status" value="1"/>
</dbReference>
<dbReference type="GO" id="GO:0043093">
    <property type="term" value="P:FtsZ-dependent cytokinesis"/>
    <property type="evidence" value="ECO:0007669"/>
    <property type="project" value="UniProtKB-UniRule"/>
</dbReference>
<dbReference type="GO" id="GO:0032153">
    <property type="term" value="C:cell division site"/>
    <property type="evidence" value="ECO:0007669"/>
    <property type="project" value="UniProtKB-UniRule"/>
</dbReference>
<comment type="function">
    <text evidence="5 6">Cell division protein that is involved in the assembly of the Z ring. May serve as a membrane anchor for the Z ring.</text>
</comment>
<dbReference type="Gene3D" id="3.30.420.40">
    <property type="match status" value="2"/>
</dbReference>
<name>A0A1F5S837_9BACT</name>
<dbReference type="Gene3D" id="3.30.1490.110">
    <property type="match status" value="1"/>
</dbReference>
<dbReference type="EMBL" id="MFFS01000012">
    <property type="protein sequence ID" value="OGF22837.1"/>
    <property type="molecule type" value="Genomic_DNA"/>
</dbReference>
<evidence type="ECO:0000256" key="5">
    <source>
        <dbReference type="HAMAP-Rule" id="MF_02033"/>
    </source>
</evidence>
<dbReference type="Proteomes" id="UP000178323">
    <property type="component" value="Unassembled WGS sequence"/>
</dbReference>
<dbReference type="InterPro" id="IPR003494">
    <property type="entry name" value="SHS2_FtsA"/>
</dbReference>
<dbReference type="PANTHER" id="PTHR32432">
    <property type="entry name" value="CELL DIVISION PROTEIN FTSA-RELATED"/>
    <property type="match status" value="1"/>
</dbReference>
<evidence type="ECO:0000256" key="1">
    <source>
        <dbReference type="ARBA" id="ARBA00022475"/>
    </source>
</evidence>
<dbReference type="InterPro" id="IPR050696">
    <property type="entry name" value="FtsA/MreB"/>
</dbReference>
<protein>
    <recommendedName>
        <fullName evidence="5 6">Cell division protein FtsA</fullName>
    </recommendedName>
</protein>
<dbReference type="HAMAP" id="MF_02033">
    <property type="entry name" value="FtsA"/>
    <property type="match status" value="1"/>
</dbReference>
<comment type="caution">
    <text evidence="8">The sequence shown here is derived from an EMBL/GenBank/DDBJ whole genome shotgun (WGS) entry which is preliminary data.</text>
</comment>
<organism evidence="8 9">
    <name type="scientific">Candidatus Falkowbacteria bacterium RBG_13_39_14</name>
    <dbReference type="NCBI Taxonomy" id="1797985"/>
    <lineage>
        <taxon>Bacteria</taxon>
        <taxon>Candidatus Falkowiibacteriota</taxon>
    </lineage>
</organism>
<reference evidence="8 9" key="1">
    <citation type="journal article" date="2016" name="Nat. Commun.">
        <title>Thousands of microbial genomes shed light on interconnected biogeochemical processes in an aquifer system.</title>
        <authorList>
            <person name="Anantharaman K."/>
            <person name="Brown C.T."/>
            <person name="Hug L.A."/>
            <person name="Sharon I."/>
            <person name="Castelle C.J."/>
            <person name="Probst A.J."/>
            <person name="Thomas B.C."/>
            <person name="Singh A."/>
            <person name="Wilkins M.J."/>
            <person name="Karaoz U."/>
            <person name="Brodie E.L."/>
            <person name="Williams K.H."/>
            <person name="Hubbard S.S."/>
            <person name="Banfield J.F."/>
        </authorList>
    </citation>
    <scope>NUCLEOTIDE SEQUENCE [LARGE SCALE GENOMIC DNA]</scope>
</reference>
<evidence type="ECO:0000313" key="9">
    <source>
        <dbReference type="Proteomes" id="UP000178323"/>
    </source>
</evidence>
<sequence length="412" mass="44264">MRNQIITGLDLGTSHIRIAVCQRGEENSNSLQIIGLAEFPTQGISKGIITSIEDTVSSITAALEQVEKITGLSVENCFVGVSGSHISANLGKGVVAVSRVNGEIEEEDVSRAIEAARSVGIPPNKEILHIIPKSFIVDGQSAIKDPLGMTGIRLEVETMIIEGASSQIKNLTKCVYRTGLNIEDLIYTALGASEAVLTPRQKELGVAIVDIGASNTNLAVFEAGELIHTAVLPIGSDHITADIAIGLRIDLDSAEKIKRKSGCAASSDIDKKEEINLADYGIEDNISVSRKYLARIIEARVEEIFEKVNVELQKIERAGMLPAGAVLTGGGAKLAGLVDQAKQNLRLPARIGRIEKAESVLDKTQDPSFATSIGLAIWGNQMMEGHEDRGFDLRNLKDGIKRFGKWLKSLRP</sequence>
<dbReference type="CDD" id="cd24048">
    <property type="entry name" value="ASKHA_NBD_FtsA"/>
    <property type="match status" value="1"/>
</dbReference>
<keyword evidence="2 5" id="KW-0132">Cell division</keyword>
<dbReference type="PIRSF" id="PIRSF003101">
    <property type="entry name" value="FtsA"/>
    <property type="match status" value="1"/>
</dbReference>
<dbReference type="SMART" id="SM00842">
    <property type="entry name" value="FtsA"/>
    <property type="match status" value="1"/>
</dbReference>
<accession>A0A1F5S837</accession>
<evidence type="ECO:0000313" key="8">
    <source>
        <dbReference type="EMBL" id="OGF22837.1"/>
    </source>
</evidence>
<dbReference type="STRING" id="1797985.A2Y83_02265"/>
<keyword evidence="1 5" id="KW-1003">Cell membrane</keyword>
<comment type="subcellular location">
    <subcellularLocation>
        <location evidence="5">Cell membrane</location>
        <topology evidence="5">Peripheral membrane protein</topology>
        <orientation evidence="5">Cytoplasmic side</orientation>
    </subcellularLocation>
    <text evidence="5">Localizes to the Z ring in an FtsZ-dependent manner. Targeted to the membrane through a conserved C-terminal amphipathic helix.</text>
</comment>
<evidence type="ECO:0000256" key="6">
    <source>
        <dbReference type="PIRNR" id="PIRNR003101"/>
    </source>
</evidence>
<comment type="similarity">
    <text evidence="5 6">Belongs to the FtsA/MreB family.</text>
</comment>
<keyword evidence="3 5" id="KW-0472">Membrane</keyword>
<dbReference type="NCBIfam" id="TIGR01174">
    <property type="entry name" value="ftsA"/>
    <property type="match status" value="1"/>
</dbReference>
<dbReference type="AlphaFoldDB" id="A0A1F5S837"/>